<organism evidence="1 2">
    <name type="scientific">Natranaeroarchaeum sulfidigenes</name>
    <dbReference type="NCBI Taxonomy" id="2784880"/>
    <lineage>
        <taxon>Archaea</taxon>
        <taxon>Methanobacteriati</taxon>
        <taxon>Methanobacteriota</taxon>
        <taxon>Stenosarchaea group</taxon>
        <taxon>Halobacteria</taxon>
        <taxon>Halobacteriales</taxon>
        <taxon>Natronoarchaeaceae</taxon>
        <taxon>Natranaeroarchaeum</taxon>
    </lineage>
</organism>
<evidence type="ECO:0000313" key="2">
    <source>
        <dbReference type="Proteomes" id="UP000663586"/>
    </source>
</evidence>
<proteinExistence type="predicted"/>
<gene>
    <name evidence="1" type="ORF">AArcS_1295</name>
</gene>
<dbReference type="KEGG" id="hara:AArcS_1295"/>
<protein>
    <recommendedName>
        <fullName evidence="3">C2H2-type domain-containing protein</fullName>
    </recommendedName>
</protein>
<name>A0A897MQ08_9EURY</name>
<dbReference type="EMBL" id="CP064786">
    <property type="protein sequence ID" value="QSG02512.1"/>
    <property type="molecule type" value="Genomic_DNA"/>
</dbReference>
<keyword evidence="2" id="KW-1185">Reference proteome</keyword>
<dbReference type="RefSeq" id="WP_238479658.1">
    <property type="nucleotide sequence ID" value="NZ_CP064786.1"/>
</dbReference>
<reference evidence="1" key="1">
    <citation type="submission" date="2020-11" db="EMBL/GenBank/DDBJ databases">
        <title>Carbohydrate-dependent, anaerobic sulfur respiration: A novel catabolism in halophilic archaea.</title>
        <authorList>
            <person name="Sorokin D.Y."/>
            <person name="Messina E."/>
            <person name="Smedile F."/>
            <person name="La Cono V."/>
            <person name="Hallsworth J.E."/>
            <person name="Yakimov M.M."/>
        </authorList>
    </citation>
    <scope>NUCLEOTIDE SEQUENCE</scope>
    <source>
        <strain evidence="1">AArc-S</strain>
    </source>
</reference>
<evidence type="ECO:0000313" key="1">
    <source>
        <dbReference type="EMBL" id="QSG02512.1"/>
    </source>
</evidence>
<evidence type="ECO:0008006" key="3">
    <source>
        <dbReference type="Google" id="ProtNLM"/>
    </source>
</evidence>
<dbReference type="Proteomes" id="UP000663586">
    <property type="component" value="Chromosome"/>
</dbReference>
<dbReference type="AlphaFoldDB" id="A0A897MQ08"/>
<dbReference type="GeneID" id="70684677"/>
<accession>A0A897MQ08</accession>
<sequence>MTLLHEQYESDGSPVLFRCRECGFTSLSLGTLHAHCESHRGYTRFNIQLPLTSTAIANVDALLEMTEILRVEKSREIGLEELDGL</sequence>